<keyword evidence="1" id="KW-0472">Membrane</keyword>
<protein>
    <submittedName>
        <fullName evidence="2">TraX family protein</fullName>
    </submittedName>
</protein>
<accession>K1TC56</accession>
<feature type="transmembrane region" description="Helical" evidence="1">
    <location>
        <begin position="181"/>
        <end position="201"/>
    </location>
</feature>
<feature type="transmembrane region" description="Helical" evidence="1">
    <location>
        <begin position="88"/>
        <end position="106"/>
    </location>
</feature>
<dbReference type="InterPro" id="IPR008875">
    <property type="entry name" value="TraX"/>
</dbReference>
<sequence length="210" mass="24130">PFRASYALLFFHRLRKFTIPQKRKPGIMSDLLKLIAIIAMTVDHIAWAFVPFGSIAGQLMHVIGRLTAPIMCFMVAEGYYKTRNVKKYAIRLGIFALISHFPYVFFSSGRFYLIHQTSVMIPLLLGLAALVVRDSPKYEPTVKNMIILVICLISMVGDWGAVAVIWILIFSACRFDRKRQMKNFCAVSALYILLDFIYCAAMEQWYHDLF</sequence>
<evidence type="ECO:0000256" key="1">
    <source>
        <dbReference type="SAM" id="Phobius"/>
    </source>
</evidence>
<feature type="non-terminal residue" evidence="2">
    <location>
        <position position="1"/>
    </location>
</feature>
<comment type="caution">
    <text evidence="2">The sequence shown here is derived from an EMBL/GenBank/DDBJ whole genome shotgun (WGS) entry which is preliminary data.</text>
</comment>
<gene>
    <name evidence="2" type="ORF">OBE_03745</name>
</gene>
<keyword evidence="1" id="KW-0812">Transmembrane</keyword>
<dbReference type="EMBL" id="AJWZ01002523">
    <property type="protein sequence ID" value="EKC70727.1"/>
    <property type="molecule type" value="Genomic_DNA"/>
</dbReference>
<evidence type="ECO:0000313" key="2">
    <source>
        <dbReference type="EMBL" id="EKC70727.1"/>
    </source>
</evidence>
<name>K1TC56_9ZZZZ</name>
<keyword evidence="1" id="KW-1133">Transmembrane helix</keyword>
<dbReference type="AlphaFoldDB" id="K1TC56"/>
<proteinExistence type="predicted"/>
<reference evidence="2" key="1">
    <citation type="journal article" date="2013" name="Environ. Microbiol.">
        <title>Microbiota from the distal guts of lean and obese adolescents exhibit partial functional redundancy besides clear differences in community structure.</title>
        <authorList>
            <person name="Ferrer M."/>
            <person name="Ruiz A."/>
            <person name="Lanza F."/>
            <person name="Haange S.B."/>
            <person name="Oberbach A."/>
            <person name="Till H."/>
            <person name="Bargiela R."/>
            <person name="Campoy C."/>
            <person name="Segura M.T."/>
            <person name="Richter M."/>
            <person name="von Bergen M."/>
            <person name="Seifert J."/>
            <person name="Suarez A."/>
        </authorList>
    </citation>
    <scope>NUCLEOTIDE SEQUENCE</scope>
</reference>
<feature type="transmembrane region" description="Helical" evidence="1">
    <location>
        <begin position="55"/>
        <end position="76"/>
    </location>
</feature>
<dbReference type="Pfam" id="PF05857">
    <property type="entry name" value="TraX"/>
    <property type="match status" value="1"/>
</dbReference>
<organism evidence="2">
    <name type="scientific">human gut metagenome</name>
    <dbReference type="NCBI Taxonomy" id="408170"/>
    <lineage>
        <taxon>unclassified sequences</taxon>
        <taxon>metagenomes</taxon>
        <taxon>organismal metagenomes</taxon>
    </lineage>
</organism>
<feature type="non-terminal residue" evidence="2">
    <location>
        <position position="210"/>
    </location>
</feature>
<feature type="transmembrane region" description="Helical" evidence="1">
    <location>
        <begin position="144"/>
        <end position="169"/>
    </location>
</feature>
<feature type="transmembrane region" description="Helical" evidence="1">
    <location>
        <begin position="31"/>
        <end position="49"/>
    </location>
</feature>